<protein>
    <submittedName>
        <fullName evidence="1">Uncharacterized protein</fullName>
    </submittedName>
</protein>
<dbReference type="AlphaFoldDB" id="A0A367RZL7"/>
<evidence type="ECO:0000313" key="1">
    <source>
        <dbReference type="EMBL" id="RCJ41160.1"/>
    </source>
</evidence>
<proteinExistence type="predicted"/>
<sequence>MNYFWLFTFRFACISMFRLIGTIESRLLELREKENIEYTFSFVGENLYQLIPCPSNFRILENLSNVVWTRKEGDHLLIKMETLTAIEDLVISLNSTH</sequence>
<evidence type="ECO:0000313" key="2">
    <source>
        <dbReference type="Proteomes" id="UP000252085"/>
    </source>
</evidence>
<organism evidence="1 2">
    <name type="scientific">Nostoc punctiforme NIES-2108</name>
    <dbReference type="NCBI Taxonomy" id="1356359"/>
    <lineage>
        <taxon>Bacteria</taxon>
        <taxon>Bacillati</taxon>
        <taxon>Cyanobacteriota</taxon>
        <taxon>Cyanophyceae</taxon>
        <taxon>Nostocales</taxon>
        <taxon>Nostocaceae</taxon>
        <taxon>Nostoc</taxon>
    </lineage>
</organism>
<dbReference type="EMBL" id="LXQE01000030">
    <property type="protein sequence ID" value="RCJ41160.1"/>
    <property type="molecule type" value="Genomic_DNA"/>
</dbReference>
<name>A0A367RZL7_NOSPU</name>
<accession>A0A367RZL7</accession>
<comment type="caution">
    <text evidence="1">The sequence shown here is derived from an EMBL/GenBank/DDBJ whole genome shotgun (WGS) entry which is preliminary data.</text>
</comment>
<dbReference type="Proteomes" id="UP000252085">
    <property type="component" value="Unassembled WGS sequence"/>
</dbReference>
<reference evidence="1 2" key="1">
    <citation type="submission" date="2016-04" db="EMBL/GenBank/DDBJ databases">
        <authorList>
            <person name="Evans L.H."/>
            <person name="Alamgir A."/>
            <person name="Owens N."/>
            <person name="Weber N.D."/>
            <person name="Virtaneva K."/>
            <person name="Barbian K."/>
            <person name="Babar A."/>
            <person name="Rosenke K."/>
        </authorList>
    </citation>
    <scope>NUCLEOTIDE SEQUENCE [LARGE SCALE GENOMIC DNA]</scope>
    <source>
        <strain evidence="1">NIES-2108</strain>
    </source>
</reference>
<gene>
    <name evidence="1" type="ORF">A6769_38660</name>
</gene>